<dbReference type="EMBL" id="JAAWWB010000004">
    <property type="protein sequence ID" value="KAG6784449.1"/>
    <property type="molecule type" value="Genomic_DNA"/>
</dbReference>
<evidence type="ECO:0000256" key="3">
    <source>
        <dbReference type="ARBA" id="ARBA00023288"/>
    </source>
</evidence>
<gene>
    <name evidence="5" type="ORF">POTOM_010143</name>
</gene>
<evidence type="ECO:0000256" key="4">
    <source>
        <dbReference type="SAM" id="Phobius"/>
    </source>
</evidence>
<sequence length="142" mass="15494">MGLSCFACFDGGSKQQRREEERLASAEARAKAAEAAQKRQEQFEKSAAGRAACAQLQGMAKQSANSNKGEPVLKVSSLKRLLFSWLVVSNGMADELKLKPVLNAAAVLIVNGILFSWHASFIYTNISYGQFMRTSLRIHGVV</sequence>
<dbReference type="InterPro" id="IPR031632">
    <property type="entry name" value="SVIP"/>
</dbReference>
<keyword evidence="6" id="KW-1185">Reference proteome</keyword>
<feature type="transmembrane region" description="Helical" evidence="4">
    <location>
        <begin position="101"/>
        <end position="123"/>
    </location>
</feature>
<organism evidence="5 6">
    <name type="scientific">Populus tomentosa</name>
    <name type="common">Chinese white poplar</name>
    <dbReference type="NCBI Taxonomy" id="118781"/>
    <lineage>
        <taxon>Eukaryota</taxon>
        <taxon>Viridiplantae</taxon>
        <taxon>Streptophyta</taxon>
        <taxon>Embryophyta</taxon>
        <taxon>Tracheophyta</taxon>
        <taxon>Spermatophyta</taxon>
        <taxon>Magnoliopsida</taxon>
        <taxon>eudicotyledons</taxon>
        <taxon>Gunneridae</taxon>
        <taxon>Pentapetalae</taxon>
        <taxon>rosids</taxon>
        <taxon>fabids</taxon>
        <taxon>Malpighiales</taxon>
        <taxon>Salicaceae</taxon>
        <taxon>Saliceae</taxon>
        <taxon>Populus</taxon>
    </lineage>
</organism>
<dbReference type="PANTHER" id="PTHR36813:SF1">
    <property type="entry name" value="TRANSMEMBRANE PROTEIN"/>
    <property type="match status" value="1"/>
</dbReference>
<dbReference type="PANTHER" id="PTHR36813">
    <property type="entry name" value="TRANSMEMBRANE PROTEIN"/>
    <property type="match status" value="1"/>
</dbReference>
<dbReference type="Pfam" id="PF15811">
    <property type="entry name" value="SVIP"/>
    <property type="match status" value="1"/>
</dbReference>
<keyword evidence="2" id="KW-0564">Palmitate</keyword>
<keyword evidence="4" id="KW-1133">Transmembrane helix</keyword>
<dbReference type="Proteomes" id="UP000886885">
    <property type="component" value="Chromosome 2D"/>
</dbReference>
<keyword evidence="1" id="KW-0519">Myristate</keyword>
<keyword evidence="4" id="KW-0812">Transmembrane</keyword>
<protein>
    <submittedName>
        <fullName evidence="5">Uncharacterized protein</fullName>
    </submittedName>
</protein>
<comment type="caution">
    <text evidence="5">The sequence shown here is derived from an EMBL/GenBank/DDBJ whole genome shotgun (WGS) entry which is preliminary data.</text>
</comment>
<evidence type="ECO:0000256" key="1">
    <source>
        <dbReference type="ARBA" id="ARBA00022707"/>
    </source>
</evidence>
<keyword evidence="4" id="KW-0472">Membrane</keyword>
<accession>A0A8X8DA35</accession>
<proteinExistence type="predicted"/>
<dbReference type="OrthoDB" id="851563at2759"/>
<keyword evidence="3" id="KW-0449">Lipoprotein</keyword>
<dbReference type="AlphaFoldDB" id="A0A8X8DA35"/>
<evidence type="ECO:0000313" key="6">
    <source>
        <dbReference type="Proteomes" id="UP000886885"/>
    </source>
</evidence>
<name>A0A8X8DA35_POPTO</name>
<evidence type="ECO:0000256" key="2">
    <source>
        <dbReference type="ARBA" id="ARBA00023139"/>
    </source>
</evidence>
<reference evidence="5" key="1">
    <citation type="journal article" date="2020" name="bioRxiv">
        <title>Hybrid origin of Populus tomentosa Carr. identified through genome sequencing and phylogenomic analysis.</title>
        <authorList>
            <person name="An X."/>
            <person name="Gao K."/>
            <person name="Chen Z."/>
            <person name="Li J."/>
            <person name="Yang X."/>
            <person name="Yang X."/>
            <person name="Zhou J."/>
            <person name="Guo T."/>
            <person name="Zhao T."/>
            <person name="Huang S."/>
            <person name="Miao D."/>
            <person name="Khan W.U."/>
            <person name="Rao P."/>
            <person name="Ye M."/>
            <person name="Lei B."/>
            <person name="Liao W."/>
            <person name="Wang J."/>
            <person name="Ji L."/>
            <person name="Li Y."/>
            <person name="Guo B."/>
            <person name="Mustafa N.S."/>
            <person name="Li S."/>
            <person name="Yun Q."/>
            <person name="Keller S.R."/>
            <person name="Mao J."/>
            <person name="Zhang R."/>
            <person name="Strauss S.H."/>
        </authorList>
    </citation>
    <scope>NUCLEOTIDE SEQUENCE</scope>
    <source>
        <strain evidence="5">GM15</strain>
        <tissue evidence="5">Leaf</tissue>
    </source>
</reference>
<evidence type="ECO:0000313" key="5">
    <source>
        <dbReference type="EMBL" id="KAG6784449.1"/>
    </source>
</evidence>